<dbReference type="Pfam" id="PF03583">
    <property type="entry name" value="LIP"/>
    <property type="match status" value="1"/>
</dbReference>
<feature type="chain" id="PRO_5034143413" description="Secretory lipase-domain-containing protein" evidence="3">
    <location>
        <begin position="17"/>
        <end position="391"/>
    </location>
</feature>
<evidence type="ECO:0000256" key="2">
    <source>
        <dbReference type="SAM" id="MobiDB-lite"/>
    </source>
</evidence>
<evidence type="ECO:0000256" key="3">
    <source>
        <dbReference type="SAM" id="SignalP"/>
    </source>
</evidence>
<keyword evidence="1" id="KW-0378">Hydrolase</keyword>
<feature type="region of interest" description="Disordered" evidence="2">
    <location>
        <begin position="17"/>
        <end position="106"/>
    </location>
</feature>
<feature type="compositionally biased region" description="Basic and acidic residues" evidence="2">
    <location>
        <begin position="37"/>
        <end position="55"/>
    </location>
</feature>
<dbReference type="Proteomes" id="UP000594364">
    <property type="component" value="Chromosome 5"/>
</dbReference>
<dbReference type="PANTHER" id="PTHR34853:SF5">
    <property type="entry name" value="LIP-DOMAIN-CONTAINING PROTEIN-RELATED"/>
    <property type="match status" value="1"/>
</dbReference>
<dbReference type="OrthoDB" id="2373480at2759"/>
<keyword evidence="5" id="KW-1185">Reference proteome</keyword>
<dbReference type="PANTHER" id="PTHR34853">
    <property type="match status" value="1"/>
</dbReference>
<dbReference type="AlphaFoldDB" id="A0A7U3Q0I3"/>
<evidence type="ECO:0000313" key="5">
    <source>
        <dbReference type="Proteomes" id="UP000594364"/>
    </source>
</evidence>
<dbReference type="EMBL" id="CP031389">
    <property type="protein sequence ID" value="QPH11849.1"/>
    <property type="molecule type" value="Genomic_DNA"/>
</dbReference>
<feature type="signal peptide" evidence="3">
    <location>
        <begin position="1"/>
        <end position="16"/>
    </location>
</feature>
<feature type="compositionally biased region" description="Polar residues" evidence="2">
    <location>
        <begin position="18"/>
        <end position="28"/>
    </location>
</feature>
<keyword evidence="3" id="KW-0732">Signal</keyword>
<proteinExistence type="predicted"/>
<dbReference type="InterPro" id="IPR029058">
    <property type="entry name" value="AB_hydrolase_fold"/>
</dbReference>
<accession>A0A7U3Q0I3</accession>
<evidence type="ECO:0008006" key="6">
    <source>
        <dbReference type="Google" id="ProtNLM"/>
    </source>
</evidence>
<reference evidence="4 5" key="1">
    <citation type="journal article" date="2018" name="PLoS Genet.">
        <title>Repeat elements organise 3D genome structure and mediate transcription in the filamentous fungus Epichloe festucae.</title>
        <authorList>
            <person name="Winter D.J."/>
            <person name="Ganley A.R.D."/>
            <person name="Young C.A."/>
            <person name="Liachko I."/>
            <person name="Schardl C.L."/>
            <person name="Dupont P.Y."/>
            <person name="Berry D."/>
            <person name="Ram A."/>
            <person name="Scott B."/>
            <person name="Cox M.P."/>
        </authorList>
    </citation>
    <scope>NUCLEOTIDE SEQUENCE [LARGE SCALE GENOMIC DNA]</scope>
    <source>
        <strain evidence="4 5">Fl1</strain>
    </source>
</reference>
<sequence>MLLLHVLFLAIGAAAAATSNQQPATSKLVSRDAPLLKPDRDEFYQPPRWFREQAPRNHPPQKGRPAPHRRHPRRSPGRLRIRPPTRSAGPLRPSSRRPPTSGCAPSYALQQGAEQKTHLDALLTGLQLGSINDGLKNGWYVTVPDALRPKAAFLANNLAGYATLASSSFTNISAHATSLIWGYSSGSLSGGFAAELQPKYAPELNLAEAALGGTIPDILNALLTSNKGFYAGVIATGIIGLGNKYPEIASLIESQLVPSKADALGLAKKQCLGGAIQSFQNQDIFNSTQVKEVLDANNMGHAAPSIPLLIYKAGSDETSPATDTDRLVQFYCKQKTSVEYVRVPGAEHLSLLTDGAPRPGSRADLMDLSQRDVLSLPSCRFWSDISNVANL</sequence>
<organism evidence="4 5">
    <name type="scientific">Epichloe festucae (strain Fl1)</name>
    <dbReference type="NCBI Taxonomy" id="877507"/>
    <lineage>
        <taxon>Eukaryota</taxon>
        <taxon>Fungi</taxon>
        <taxon>Dikarya</taxon>
        <taxon>Ascomycota</taxon>
        <taxon>Pezizomycotina</taxon>
        <taxon>Sordariomycetes</taxon>
        <taxon>Hypocreomycetidae</taxon>
        <taxon>Hypocreales</taxon>
        <taxon>Clavicipitaceae</taxon>
        <taxon>Epichloe</taxon>
    </lineage>
</organism>
<gene>
    <name evidence="4" type="ORF">C2857_003774</name>
</gene>
<evidence type="ECO:0000256" key="1">
    <source>
        <dbReference type="ARBA" id="ARBA00022801"/>
    </source>
</evidence>
<protein>
    <recommendedName>
        <fullName evidence="6">Secretory lipase-domain-containing protein</fullName>
    </recommendedName>
</protein>
<name>A0A7U3Q0I3_EPIFF</name>
<dbReference type="SUPFAM" id="SSF53474">
    <property type="entry name" value="alpha/beta-Hydrolases"/>
    <property type="match status" value="1"/>
</dbReference>
<evidence type="ECO:0000313" key="4">
    <source>
        <dbReference type="EMBL" id="QPH11849.1"/>
    </source>
</evidence>
<dbReference type="GO" id="GO:0016042">
    <property type="term" value="P:lipid catabolic process"/>
    <property type="evidence" value="ECO:0007669"/>
    <property type="project" value="InterPro"/>
</dbReference>
<dbReference type="InterPro" id="IPR005152">
    <property type="entry name" value="Lipase_secreted"/>
</dbReference>
<dbReference type="Gene3D" id="3.40.50.1820">
    <property type="entry name" value="alpha/beta hydrolase"/>
    <property type="match status" value="1"/>
</dbReference>
<dbReference type="Gene3D" id="1.10.260.130">
    <property type="match status" value="1"/>
</dbReference>
<feature type="compositionally biased region" description="Basic residues" evidence="2">
    <location>
        <begin position="59"/>
        <end position="83"/>
    </location>
</feature>
<dbReference type="GO" id="GO:0004806">
    <property type="term" value="F:triacylglycerol lipase activity"/>
    <property type="evidence" value="ECO:0007669"/>
    <property type="project" value="InterPro"/>
</dbReference>
<feature type="compositionally biased region" description="Low complexity" evidence="2">
    <location>
        <begin position="84"/>
        <end position="101"/>
    </location>
</feature>